<gene>
    <name evidence="1" type="ORF">S06H3_24990</name>
</gene>
<organism evidence="1">
    <name type="scientific">marine sediment metagenome</name>
    <dbReference type="NCBI Taxonomy" id="412755"/>
    <lineage>
        <taxon>unclassified sequences</taxon>
        <taxon>metagenomes</taxon>
        <taxon>ecological metagenomes</taxon>
    </lineage>
</organism>
<sequence length="82" mass="8874">KTSVASLIIRYLMKNGAGPILAVDADPNANLGESLGLDIKQTVGLVLDDFQKDKIKIPPGVTKQDYLEYKLNEAMVEAEGLD</sequence>
<dbReference type="InterPro" id="IPR027417">
    <property type="entry name" value="P-loop_NTPase"/>
</dbReference>
<proteinExistence type="predicted"/>
<reference evidence="1" key="1">
    <citation type="journal article" date="2014" name="Front. Microbiol.">
        <title>High frequency of phylogenetically diverse reductive dehalogenase-homologous genes in deep subseafloor sedimentary metagenomes.</title>
        <authorList>
            <person name="Kawai M."/>
            <person name="Futagami T."/>
            <person name="Toyoda A."/>
            <person name="Takaki Y."/>
            <person name="Nishi S."/>
            <person name="Hori S."/>
            <person name="Arai W."/>
            <person name="Tsubouchi T."/>
            <person name="Morono Y."/>
            <person name="Uchiyama I."/>
            <person name="Ito T."/>
            <person name="Fujiyama A."/>
            <person name="Inagaki F."/>
            <person name="Takami H."/>
        </authorList>
    </citation>
    <scope>NUCLEOTIDE SEQUENCE</scope>
    <source>
        <strain evidence="1">Expedition CK06-06</strain>
    </source>
</reference>
<protein>
    <recommendedName>
        <fullName evidence="2">CobQ/CobB/MinD/ParA nucleotide binding domain-containing protein</fullName>
    </recommendedName>
</protein>
<accession>X1PGJ2</accession>
<comment type="caution">
    <text evidence="1">The sequence shown here is derived from an EMBL/GenBank/DDBJ whole genome shotgun (WGS) entry which is preliminary data.</text>
</comment>
<feature type="non-terminal residue" evidence="1">
    <location>
        <position position="1"/>
    </location>
</feature>
<dbReference type="Gene3D" id="3.40.50.300">
    <property type="entry name" value="P-loop containing nucleotide triphosphate hydrolases"/>
    <property type="match status" value="1"/>
</dbReference>
<dbReference type="AlphaFoldDB" id="X1PGJ2"/>
<feature type="non-terminal residue" evidence="1">
    <location>
        <position position="82"/>
    </location>
</feature>
<evidence type="ECO:0008006" key="2">
    <source>
        <dbReference type="Google" id="ProtNLM"/>
    </source>
</evidence>
<evidence type="ECO:0000313" key="1">
    <source>
        <dbReference type="EMBL" id="GAI29999.1"/>
    </source>
</evidence>
<name>X1PGJ2_9ZZZZ</name>
<dbReference type="EMBL" id="BARV01014173">
    <property type="protein sequence ID" value="GAI29999.1"/>
    <property type="molecule type" value="Genomic_DNA"/>
</dbReference>